<dbReference type="InterPro" id="IPR038484">
    <property type="entry name" value="MucB/RseB_C_sf"/>
</dbReference>
<evidence type="ECO:0000256" key="5">
    <source>
        <dbReference type="SAM" id="SignalP"/>
    </source>
</evidence>
<dbReference type="CDD" id="cd16327">
    <property type="entry name" value="RseB"/>
    <property type="match status" value="1"/>
</dbReference>
<reference evidence="9 11" key="2">
    <citation type="submission" date="2019-07" db="EMBL/GenBank/DDBJ databases">
        <title>Genomic Encyclopedia of Type Strains, Phase I: the one thousand microbial genomes (KMG-I) project.</title>
        <authorList>
            <person name="Kyrpides N."/>
        </authorList>
    </citation>
    <scope>NUCLEOTIDE SEQUENCE [LARGE SCALE GENOMIC DNA]</scope>
    <source>
        <strain evidence="9 11">DSM 17909</strain>
    </source>
</reference>
<dbReference type="InterPro" id="IPR033436">
    <property type="entry name" value="MucB/RseB_C"/>
</dbReference>
<dbReference type="GO" id="GO:0032885">
    <property type="term" value="P:regulation of polysaccharide biosynthetic process"/>
    <property type="evidence" value="ECO:0007669"/>
    <property type="project" value="TreeGrafter"/>
</dbReference>
<dbReference type="Proteomes" id="UP000032721">
    <property type="component" value="Chromosome"/>
</dbReference>
<keyword evidence="4" id="KW-0574">Periplasm</keyword>
<feature type="chain" id="PRO_5001654633" evidence="5">
    <location>
        <begin position="24"/>
        <end position="319"/>
    </location>
</feature>
<dbReference type="Gene3D" id="3.30.200.100">
    <property type="entry name" value="MucB/RseB, C-terminal domain"/>
    <property type="match status" value="1"/>
</dbReference>
<feature type="domain" description="MucB/RseB C-terminal" evidence="7">
    <location>
        <begin position="220"/>
        <end position="313"/>
    </location>
</feature>
<dbReference type="AlphaFoldDB" id="A0A068QU38"/>
<dbReference type="RefSeq" id="WP_045971793.1">
    <property type="nucleotide sequence ID" value="NZ_CAWMED010000001.1"/>
</dbReference>
<dbReference type="GO" id="GO:0045152">
    <property type="term" value="F:antisigma factor binding"/>
    <property type="evidence" value="ECO:0007669"/>
    <property type="project" value="TreeGrafter"/>
</dbReference>
<dbReference type="KEGG" id="xdo:XDD1_2814"/>
<dbReference type="Gene3D" id="2.50.20.10">
    <property type="entry name" value="Lipoprotein localisation LolA/LolB/LppX"/>
    <property type="match status" value="1"/>
</dbReference>
<comment type="similarity">
    <text evidence="2">Belongs to the RseB family.</text>
</comment>
<evidence type="ECO:0000256" key="3">
    <source>
        <dbReference type="ARBA" id="ARBA00022729"/>
    </source>
</evidence>
<evidence type="ECO:0000313" key="9">
    <source>
        <dbReference type="EMBL" id="TYP10478.1"/>
    </source>
</evidence>
<dbReference type="Proteomes" id="UP000324170">
    <property type="component" value="Unassembled WGS sequence"/>
</dbReference>
<feature type="signal peptide" evidence="5">
    <location>
        <begin position="1"/>
        <end position="23"/>
    </location>
</feature>
<dbReference type="GO" id="GO:0030288">
    <property type="term" value="C:outer membrane-bounded periplasmic space"/>
    <property type="evidence" value="ECO:0007669"/>
    <property type="project" value="TreeGrafter"/>
</dbReference>
<name>A0A068QU38_9GAMM</name>
<evidence type="ECO:0000259" key="6">
    <source>
        <dbReference type="Pfam" id="PF03888"/>
    </source>
</evidence>
<dbReference type="PANTHER" id="PTHR38782:SF1">
    <property type="entry name" value="SIGMA-E FACTOR REGULATORY PROTEIN RSEB"/>
    <property type="match status" value="1"/>
</dbReference>
<dbReference type="Pfam" id="PF17188">
    <property type="entry name" value="MucB_RseB_C"/>
    <property type="match status" value="1"/>
</dbReference>
<proteinExistence type="inferred from homology"/>
<dbReference type="NCBIfam" id="NF006990">
    <property type="entry name" value="PRK09455.1"/>
    <property type="match status" value="1"/>
</dbReference>
<gene>
    <name evidence="8" type="primary">rseB</name>
    <name evidence="9" type="ORF">LY16_01251</name>
    <name evidence="8" type="ORF">XDD1_2814</name>
</gene>
<accession>A0A068QU38</accession>
<dbReference type="EMBL" id="VNHN01000015">
    <property type="protein sequence ID" value="TYP10478.1"/>
    <property type="molecule type" value="Genomic_DNA"/>
</dbReference>
<sequence length="319" mass="36011">MKRIWVVVFLLASSLINPLKASAQQSSAEALLQDMSQAVQTLTYEVGFIILGQQFLIPLRYRHAIIDGQAIGQIIQMDVSRREIVQRGDQISYYEPGLDSFSIRGTHIVDYLPPIIFADFAQLQKFYRFIDAGSTQVGDHPANFVRIIAKDESRYNYNLLIDEKNHLPLLIDLLDKDNKTVIEQFRVVSLTVNDAIKTELSSITDLKLPPMLLVPSSDKLKFNWMVGKIPEGFKEISRSSRKLSETEWLESIMYSDGLFNFSVNVVNSDKKAVDEQPFRQGRRTVYTLARGKNSITVIGELPFATAERIAASVTFTGGN</sequence>
<comment type="subcellular location">
    <subcellularLocation>
        <location evidence="1">Periplasm</location>
    </subcellularLocation>
</comment>
<evidence type="ECO:0000313" key="8">
    <source>
        <dbReference type="EMBL" id="CDG18513.1"/>
    </source>
</evidence>
<organism evidence="8 10">
    <name type="scientific">Xenorhabdus doucetiae</name>
    <dbReference type="NCBI Taxonomy" id="351671"/>
    <lineage>
        <taxon>Bacteria</taxon>
        <taxon>Pseudomonadati</taxon>
        <taxon>Pseudomonadota</taxon>
        <taxon>Gammaproteobacteria</taxon>
        <taxon>Enterobacterales</taxon>
        <taxon>Morganellaceae</taxon>
        <taxon>Xenorhabdus</taxon>
    </lineage>
</organism>
<keyword evidence="11" id="KW-1185">Reference proteome</keyword>
<dbReference type="OrthoDB" id="7067274at2"/>
<evidence type="ECO:0000256" key="2">
    <source>
        <dbReference type="ARBA" id="ARBA00008150"/>
    </source>
</evidence>
<dbReference type="EMBL" id="FO704550">
    <property type="protein sequence ID" value="CDG18513.1"/>
    <property type="molecule type" value="Genomic_DNA"/>
</dbReference>
<dbReference type="PANTHER" id="PTHR38782">
    <property type="match status" value="1"/>
</dbReference>
<protein>
    <submittedName>
        <fullName evidence="9">MucB/RseB-like sigma(E) regulatory protein</fullName>
    </submittedName>
    <submittedName>
        <fullName evidence="8">Sigma-E factor regulatory protein rseB</fullName>
    </submittedName>
</protein>
<dbReference type="STRING" id="351671.XDD1_2814"/>
<feature type="domain" description="MucB/RseB N-terminal" evidence="6">
    <location>
        <begin position="27"/>
        <end position="198"/>
    </location>
</feature>
<dbReference type="InterPro" id="IPR005588">
    <property type="entry name" value="MucB_RseB"/>
</dbReference>
<evidence type="ECO:0000256" key="1">
    <source>
        <dbReference type="ARBA" id="ARBA00004418"/>
    </source>
</evidence>
<evidence type="ECO:0000259" key="7">
    <source>
        <dbReference type="Pfam" id="PF17188"/>
    </source>
</evidence>
<dbReference type="PIRSF" id="PIRSF005427">
    <property type="entry name" value="RseB"/>
    <property type="match status" value="1"/>
</dbReference>
<dbReference type="InterPro" id="IPR033434">
    <property type="entry name" value="MucB/RseB_N"/>
</dbReference>
<dbReference type="Pfam" id="PF03888">
    <property type="entry name" value="MucB_RseB"/>
    <property type="match status" value="1"/>
</dbReference>
<keyword evidence="3 5" id="KW-0732">Signal</keyword>
<evidence type="ECO:0000256" key="4">
    <source>
        <dbReference type="ARBA" id="ARBA00022764"/>
    </source>
</evidence>
<evidence type="ECO:0000313" key="11">
    <source>
        <dbReference type="Proteomes" id="UP000324170"/>
    </source>
</evidence>
<evidence type="ECO:0000313" key="10">
    <source>
        <dbReference type="Proteomes" id="UP000032721"/>
    </source>
</evidence>
<reference evidence="8 10" key="1">
    <citation type="submission" date="2013-07" db="EMBL/GenBank/DDBJ databases">
        <authorList>
            <person name="Genoscope - CEA"/>
        </authorList>
    </citation>
    <scope>NUCLEOTIDE SEQUENCE [LARGE SCALE GENOMIC DNA]</scope>
    <source>
        <strain evidence="8">FRM16</strain>
        <strain evidence="10">FRM16 / DSM 17909</strain>
    </source>
</reference>
<dbReference type="HOGENOM" id="CLU_054710_1_0_6"/>